<dbReference type="PANTHER" id="PTHR33602:SF1">
    <property type="entry name" value="REGULATORY PROTEIN RECX FAMILY PROTEIN"/>
    <property type="match status" value="1"/>
</dbReference>
<reference evidence="8 9" key="1">
    <citation type="journal article" date="2016" name="Nat. Commun.">
        <title>Thousands of microbial genomes shed light on interconnected biogeochemical processes in an aquifer system.</title>
        <authorList>
            <person name="Anantharaman K."/>
            <person name="Brown C.T."/>
            <person name="Hug L.A."/>
            <person name="Sharon I."/>
            <person name="Castelle C.J."/>
            <person name="Probst A.J."/>
            <person name="Thomas B.C."/>
            <person name="Singh A."/>
            <person name="Wilkins M.J."/>
            <person name="Karaoz U."/>
            <person name="Brodie E.L."/>
            <person name="Williams K.H."/>
            <person name="Hubbard S.S."/>
            <person name="Banfield J.F."/>
        </authorList>
    </citation>
    <scope>NUCLEOTIDE SEQUENCE [LARGE SCALE GENOMIC DNA]</scope>
</reference>
<evidence type="ECO:0000313" key="8">
    <source>
        <dbReference type="EMBL" id="OGY28191.1"/>
    </source>
</evidence>
<dbReference type="Gene3D" id="1.10.10.10">
    <property type="entry name" value="Winged helix-like DNA-binding domain superfamily/Winged helix DNA-binding domain"/>
    <property type="match status" value="3"/>
</dbReference>
<dbReference type="AlphaFoldDB" id="A0A1G1WKS4"/>
<dbReference type="GO" id="GO:0005737">
    <property type="term" value="C:cytoplasm"/>
    <property type="evidence" value="ECO:0007669"/>
    <property type="project" value="UniProtKB-SubCell"/>
</dbReference>
<evidence type="ECO:0000259" key="5">
    <source>
        <dbReference type="Pfam" id="PF02631"/>
    </source>
</evidence>
<comment type="similarity">
    <text evidence="2">Belongs to the RecX family.</text>
</comment>
<evidence type="ECO:0000313" key="9">
    <source>
        <dbReference type="Proteomes" id="UP000176645"/>
    </source>
</evidence>
<evidence type="ECO:0000256" key="2">
    <source>
        <dbReference type="ARBA" id="ARBA00009695"/>
    </source>
</evidence>
<dbReference type="InterPro" id="IPR003783">
    <property type="entry name" value="Regulatory_RecX"/>
</dbReference>
<comment type="subcellular location">
    <subcellularLocation>
        <location evidence="1">Cytoplasm</location>
    </subcellularLocation>
</comment>
<dbReference type="InterPro" id="IPR053926">
    <property type="entry name" value="RecX_HTH_1st"/>
</dbReference>
<dbReference type="InterPro" id="IPR053925">
    <property type="entry name" value="RecX_HTH_3rd"/>
</dbReference>
<feature type="non-terminal residue" evidence="8">
    <location>
        <position position="1"/>
    </location>
</feature>
<protein>
    <recommendedName>
        <fullName evidence="3">Regulatory protein RecX</fullName>
    </recommendedName>
</protein>
<name>A0A1G1WKS4_9BACT</name>
<dbReference type="Pfam" id="PF21981">
    <property type="entry name" value="RecX_HTH3"/>
    <property type="match status" value="1"/>
</dbReference>
<comment type="caution">
    <text evidence="8">The sequence shown here is derived from an EMBL/GenBank/DDBJ whole genome shotgun (WGS) entry which is preliminary data.</text>
</comment>
<organism evidence="8 9">
    <name type="scientific">Candidatus Woykebacteria bacterium RBG_19FT_COMBO_43_10</name>
    <dbReference type="NCBI Taxonomy" id="1802598"/>
    <lineage>
        <taxon>Bacteria</taxon>
        <taxon>Candidatus Woykeibacteriota</taxon>
    </lineage>
</organism>
<dbReference type="InterPro" id="IPR036388">
    <property type="entry name" value="WH-like_DNA-bd_sf"/>
</dbReference>
<evidence type="ECO:0000256" key="3">
    <source>
        <dbReference type="ARBA" id="ARBA00018111"/>
    </source>
</evidence>
<dbReference type="InterPro" id="IPR053924">
    <property type="entry name" value="RecX_HTH_2nd"/>
</dbReference>
<gene>
    <name evidence="8" type="ORF">A2Z42_03220</name>
</gene>
<dbReference type="HAMAP" id="MF_01114">
    <property type="entry name" value="RecX"/>
    <property type="match status" value="1"/>
</dbReference>
<feature type="domain" description="RecX second three-helical" evidence="5">
    <location>
        <begin position="79"/>
        <end position="118"/>
    </location>
</feature>
<feature type="domain" description="RecX first three-helical" evidence="7">
    <location>
        <begin position="23"/>
        <end position="47"/>
    </location>
</feature>
<dbReference type="Pfam" id="PF21982">
    <property type="entry name" value="RecX_HTH1"/>
    <property type="match status" value="1"/>
</dbReference>
<evidence type="ECO:0000256" key="1">
    <source>
        <dbReference type="ARBA" id="ARBA00004496"/>
    </source>
</evidence>
<dbReference type="PANTHER" id="PTHR33602">
    <property type="entry name" value="REGULATORY PROTEIN RECX FAMILY PROTEIN"/>
    <property type="match status" value="1"/>
</dbReference>
<proteinExistence type="inferred from homology"/>
<feature type="domain" description="RecX third three-helical" evidence="6">
    <location>
        <begin position="125"/>
        <end position="170"/>
    </location>
</feature>
<dbReference type="EMBL" id="MHCU01000010">
    <property type="protein sequence ID" value="OGY28191.1"/>
    <property type="molecule type" value="Genomic_DNA"/>
</dbReference>
<evidence type="ECO:0000256" key="4">
    <source>
        <dbReference type="ARBA" id="ARBA00022490"/>
    </source>
</evidence>
<accession>A0A1G1WKS4</accession>
<evidence type="ECO:0000259" key="7">
    <source>
        <dbReference type="Pfam" id="PF21982"/>
    </source>
</evidence>
<dbReference type="GO" id="GO:0006282">
    <property type="term" value="P:regulation of DNA repair"/>
    <property type="evidence" value="ECO:0007669"/>
    <property type="project" value="InterPro"/>
</dbReference>
<evidence type="ECO:0000259" key="6">
    <source>
        <dbReference type="Pfam" id="PF21981"/>
    </source>
</evidence>
<dbReference type="Proteomes" id="UP000176645">
    <property type="component" value="Unassembled WGS sequence"/>
</dbReference>
<dbReference type="Pfam" id="PF02631">
    <property type="entry name" value="RecX_HTH2"/>
    <property type="match status" value="1"/>
</dbReference>
<keyword evidence="4" id="KW-0963">Cytoplasm</keyword>
<sequence length="179" mass="20898">GQNLSEKQIAELINLDQAERLLAKSLRLLSFRPRSEREIRDHLLRKGKLKDIKADDEKAQYERSVETVIKKLENLGQIDDYEFAKWWVGQRTRFKPRGYYVIRMELISKGVSKEIVDELTAIKKEDQLKLALAAASKKMSSYKKLDTENFKQKIGNYLLSRGFSWEVAKNIVDTLAHKR</sequence>